<keyword evidence="2" id="KW-1015">Disulfide bond</keyword>
<feature type="chain" id="PRO_5002799139" evidence="3">
    <location>
        <begin position="23"/>
        <end position="373"/>
    </location>
</feature>
<dbReference type="Pfam" id="PF14295">
    <property type="entry name" value="PAN_4"/>
    <property type="match status" value="2"/>
</dbReference>
<dbReference type="Gene3D" id="3.50.4.10">
    <property type="entry name" value="Hepatocyte Growth Factor"/>
    <property type="match status" value="4"/>
</dbReference>
<keyword evidence="1" id="KW-0677">Repeat</keyword>
<evidence type="ECO:0000256" key="2">
    <source>
        <dbReference type="ARBA" id="ARBA00023157"/>
    </source>
</evidence>
<feature type="signal peptide" evidence="3">
    <location>
        <begin position="1"/>
        <end position="22"/>
    </location>
</feature>
<dbReference type="GO" id="GO:0006508">
    <property type="term" value="P:proteolysis"/>
    <property type="evidence" value="ECO:0007669"/>
    <property type="project" value="InterPro"/>
</dbReference>
<dbReference type="InterPro" id="IPR003609">
    <property type="entry name" value="Pan_app"/>
</dbReference>
<name>B3XXB9_LOPSE</name>
<feature type="domain" description="Apple" evidence="4">
    <location>
        <begin position="25"/>
        <end position="109"/>
    </location>
</feature>
<evidence type="ECO:0000259" key="4">
    <source>
        <dbReference type="PROSITE" id="PS50948"/>
    </source>
</evidence>
<gene>
    <name evidence="5" type="primary">gkl</name>
</gene>
<protein>
    <submittedName>
        <fullName evidence="5">Goosefish kalliklectin</fullName>
    </submittedName>
</protein>
<evidence type="ECO:0000256" key="1">
    <source>
        <dbReference type="ARBA" id="ARBA00022737"/>
    </source>
</evidence>
<evidence type="ECO:0000313" key="5">
    <source>
        <dbReference type="EMBL" id="BAG66037.1"/>
    </source>
</evidence>
<feature type="domain" description="Apple" evidence="4">
    <location>
        <begin position="284"/>
        <end position="372"/>
    </location>
</feature>
<evidence type="ECO:0000256" key="3">
    <source>
        <dbReference type="SAM" id="SignalP"/>
    </source>
</evidence>
<dbReference type="CDD" id="cd01100">
    <property type="entry name" value="APPLE_Factor_XI_like"/>
    <property type="match status" value="4"/>
</dbReference>
<dbReference type="PANTHER" id="PTHR33946">
    <property type="match status" value="1"/>
</dbReference>
<sequence>MEKRGTYLILVGLLSVCSISFAQECIPQLVKDMDFPGSDIENVFAPDAEHCQKLCTEHPKCLFFTFVEPEWTRDSRNYYCYLKYTSTGKPNSQVVVVDATAGYSLKPSCPKQKSCVSKVYEDVDFNGADYESLFVDNQNECQKVCTNDPFCQFFTFVNEGYKQQNIRNKCHLKFSWTVPIIPVVVANPGVISGFSCNAKMSPACGEVCKSELFPDTDIPGSDLLALPAASSQHCQALCSAHPKCTFFSFDSNAFKCYLKNNPDYLEKTKKAGWTSGLPARNCQMDKKWLMIQYDGVDFRGSDIRYVEMDDPDTCQKTCDEDSNCQFYTYVRNSSTAVVHRRRCYLKRVITMPAPPRVSKLTNVVSGFSRRNCI</sequence>
<dbReference type="PANTHER" id="PTHR33946:SF4">
    <property type="entry name" value="COAGULATION FACTOR XI"/>
    <property type="match status" value="1"/>
</dbReference>
<dbReference type="EMBL" id="AB291615">
    <property type="protein sequence ID" value="BAG66037.1"/>
    <property type="molecule type" value="mRNA"/>
</dbReference>
<dbReference type="InterPro" id="IPR000177">
    <property type="entry name" value="Apple"/>
</dbReference>
<dbReference type="SUPFAM" id="SSF57414">
    <property type="entry name" value="Hairpin loop containing domain-like"/>
    <property type="match status" value="3"/>
</dbReference>
<dbReference type="PRINTS" id="PR00005">
    <property type="entry name" value="APPLEDOMAIN"/>
</dbReference>
<feature type="domain" description="Apple" evidence="4">
    <location>
        <begin position="115"/>
        <end position="196"/>
    </location>
</feature>
<proteinExistence type="evidence at transcript level"/>
<dbReference type="Pfam" id="PF00024">
    <property type="entry name" value="PAN_1"/>
    <property type="match status" value="2"/>
</dbReference>
<organism evidence="5">
    <name type="scientific">Lophiomus setigerus</name>
    <name type="common">Blackmouth angler</name>
    <name type="synonym">Lophius setigerus</name>
    <dbReference type="NCBI Taxonomy" id="292417"/>
    <lineage>
        <taxon>Eukaryota</taxon>
        <taxon>Metazoa</taxon>
        <taxon>Chordata</taxon>
        <taxon>Craniata</taxon>
        <taxon>Vertebrata</taxon>
        <taxon>Euteleostomi</taxon>
        <taxon>Actinopterygii</taxon>
        <taxon>Neopterygii</taxon>
        <taxon>Teleostei</taxon>
        <taxon>Neoteleostei</taxon>
        <taxon>Acanthomorphata</taxon>
        <taxon>Eupercaria</taxon>
        <taxon>Lophiiformes</taxon>
        <taxon>Lophiidae</taxon>
        <taxon>Lophiomus</taxon>
    </lineage>
</organism>
<dbReference type="GO" id="GO:0005576">
    <property type="term" value="C:extracellular region"/>
    <property type="evidence" value="ECO:0007669"/>
    <property type="project" value="InterPro"/>
</dbReference>
<dbReference type="AlphaFoldDB" id="B3XXB9"/>
<dbReference type="PROSITE" id="PS50948">
    <property type="entry name" value="PAN"/>
    <property type="match status" value="4"/>
</dbReference>
<reference evidence="5" key="1">
    <citation type="submission" date="2007-01" db="EMBL/GenBank/DDBJ databases">
        <title>Plasma kallikrein-like lectin sequence in the skin of goosefish, Lophiomus setigerus.</title>
        <authorList>
            <person name="Tsutsui S."/>
            <person name="Ono M."/>
            <person name="Nakamura O."/>
            <person name="Watanabe T."/>
        </authorList>
    </citation>
    <scope>NUCLEOTIDE SEQUENCE</scope>
</reference>
<keyword evidence="3" id="KW-0732">Signal</keyword>
<feature type="domain" description="Apple" evidence="4">
    <location>
        <begin position="208"/>
        <end position="282"/>
    </location>
</feature>
<accession>B3XXB9</accession>
<dbReference type="SMART" id="SM00223">
    <property type="entry name" value="APPLE"/>
    <property type="match status" value="4"/>
</dbReference>